<comment type="caution">
    <text evidence="1">The sequence shown here is derived from an EMBL/GenBank/DDBJ whole genome shotgun (WGS) entry which is preliminary data.</text>
</comment>
<evidence type="ECO:0000313" key="2">
    <source>
        <dbReference type="Proteomes" id="UP001296104"/>
    </source>
</evidence>
<accession>A0AAI9EBV4</accession>
<dbReference type="EMBL" id="CAVMBE010000036">
    <property type="protein sequence ID" value="CAK4030414.1"/>
    <property type="molecule type" value="Genomic_DNA"/>
</dbReference>
<name>A0AAI9EBV4_9PEZI</name>
<dbReference type="Proteomes" id="UP001296104">
    <property type="component" value="Unassembled WGS sequence"/>
</dbReference>
<protein>
    <submittedName>
        <fullName evidence="1">Uncharacterized protein</fullName>
    </submittedName>
</protein>
<reference evidence="1" key="1">
    <citation type="submission" date="2023-11" db="EMBL/GenBank/DDBJ databases">
        <authorList>
            <person name="Alioto T."/>
            <person name="Alioto T."/>
            <person name="Gomez Garrido J."/>
        </authorList>
    </citation>
    <scope>NUCLEOTIDE SEQUENCE</scope>
</reference>
<keyword evidence="2" id="KW-1185">Reference proteome</keyword>
<gene>
    <name evidence="1" type="ORF">LECACI_7A005572</name>
</gene>
<organism evidence="1 2">
    <name type="scientific">Lecanosticta acicola</name>
    <dbReference type="NCBI Taxonomy" id="111012"/>
    <lineage>
        <taxon>Eukaryota</taxon>
        <taxon>Fungi</taxon>
        <taxon>Dikarya</taxon>
        <taxon>Ascomycota</taxon>
        <taxon>Pezizomycotina</taxon>
        <taxon>Dothideomycetes</taxon>
        <taxon>Dothideomycetidae</taxon>
        <taxon>Mycosphaerellales</taxon>
        <taxon>Mycosphaerellaceae</taxon>
        <taxon>Lecanosticta</taxon>
    </lineage>
</organism>
<evidence type="ECO:0000313" key="1">
    <source>
        <dbReference type="EMBL" id="CAK4030414.1"/>
    </source>
</evidence>
<dbReference type="Gene3D" id="3.40.50.720">
    <property type="entry name" value="NAD(P)-binding Rossmann-like Domain"/>
    <property type="match status" value="1"/>
</dbReference>
<proteinExistence type="predicted"/>
<dbReference type="AlphaFoldDB" id="A0AAI9EBV4"/>
<sequence length="88" mass="9709">MIRSDTPYEMIIIGCRAPQKGEEAIKSPKQESPQMTSTLTVVQVDLKSNSSISAARECITSRYPEIDGLIKQDSTVNSKPARWGIRGI</sequence>